<evidence type="ECO:0000313" key="6">
    <source>
        <dbReference type="Proteomes" id="UP000184268"/>
    </source>
</evidence>
<feature type="domain" description="GGDEF" evidence="4">
    <location>
        <begin position="363"/>
        <end position="498"/>
    </location>
</feature>
<dbReference type="STRING" id="299255.SAMN02745129_2947"/>
<dbReference type="Gene3D" id="3.30.70.270">
    <property type="match status" value="1"/>
</dbReference>
<keyword evidence="6" id="KW-1185">Reference proteome</keyword>
<keyword evidence="3" id="KW-0472">Membrane</keyword>
<reference evidence="5 6" key="1">
    <citation type="submission" date="2016-11" db="EMBL/GenBank/DDBJ databases">
        <authorList>
            <person name="Jaros S."/>
            <person name="Januszkiewicz K."/>
            <person name="Wedrychowicz H."/>
        </authorList>
    </citation>
    <scope>NUCLEOTIDE SEQUENCE [LARGE SCALE GENOMIC DNA]</scope>
    <source>
        <strain evidence="5 6">DSM 16917</strain>
    </source>
</reference>
<organism evidence="5 6">
    <name type="scientific">Ferrimonas marina</name>
    <dbReference type="NCBI Taxonomy" id="299255"/>
    <lineage>
        <taxon>Bacteria</taxon>
        <taxon>Pseudomonadati</taxon>
        <taxon>Pseudomonadota</taxon>
        <taxon>Gammaproteobacteria</taxon>
        <taxon>Alteromonadales</taxon>
        <taxon>Ferrimonadaceae</taxon>
        <taxon>Ferrimonas</taxon>
    </lineage>
</organism>
<evidence type="ECO:0000256" key="1">
    <source>
        <dbReference type="ARBA" id="ARBA00012528"/>
    </source>
</evidence>
<dbReference type="InterPro" id="IPR029787">
    <property type="entry name" value="Nucleotide_cyclase"/>
</dbReference>
<comment type="catalytic activity">
    <reaction evidence="2">
        <text>2 GTP = 3',3'-c-di-GMP + 2 diphosphate</text>
        <dbReference type="Rhea" id="RHEA:24898"/>
        <dbReference type="ChEBI" id="CHEBI:33019"/>
        <dbReference type="ChEBI" id="CHEBI:37565"/>
        <dbReference type="ChEBI" id="CHEBI:58805"/>
        <dbReference type="EC" id="2.7.7.65"/>
    </reaction>
</comment>
<dbReference type="OrthoDB" id="9812260at2"/>
<keyword evidence="3" id="KW-1133">Transmembrane helix</keyword>
<name>A0A1M5VSM6_9GAMM</name>
<evidence type="ECO:0000313" key="5">
    <source>
        <dbReference type="EMBL" id="SHH77984.1"/>
    </source>
</evidence>
<accession>A0A1M5VSM6</accession>
<dbReference type="PANTHER" id="PTHR45138:SF9">
    <property type="entry name" value="DIGUANYLATE CYCLASE DGCM-RELATED"/>
    <property type="match status" value="1"/>
</dbReference>
<evidence type="ECO:0000256" key="2">
    <source>
        <dbReference type="ARBA" id="ARBA00034247"/>
    </source>
</evidence>
<dbReference type="CDD" id="cd01949">
    <property type="entry name" value="GGDEF"/>
    <property type="match status" value="1"/>
</dbReference>
<dbReference type="RefSeq" id="WP_067657092.1">
    <property type="nucleotide sequence ID" value="NZ_FQXG01000004.1"/>
</dbReference>
<dbReference type="InterPro" id="IPR043128">
    <property type="entry name" value="Rev_trsase/Diguanyl_cyclase"/>
</dbReference>
<dbReference type="Pfam" id="PF00990">
    <property type="entry name" value="GGDEF"/>
    <property type="match status" value="1"/>
</dbReference>
<gene>
    <name evidence="5" type="ORF">SAMN02745129_2947</name>
</gene>
<evidence type="ECO:0000259" key="4">
    <source>
        <dbReference type="PROSITE" id="PS50887"/>
    </source>
</evidence>
<keyword evidence="3" id="KW-0812">Transmembrane</keyword>
<evidence type="ECO:0000256" key="3">
    <source>
        <dbReference type="SAM" id="Phobius"/>
    </source>
</evidence>
<dbReference type="EC" id="2.7.7.65" evidence="1"/>
<dbReference type="InterPro" id="IPR050469">
    <property type="entry name" value="Diguanylate_Cyclase"/>
</dbReference>
<dbReference type="SUPFAM" id="SSF55073">
    <property type="entry name" value="Nucleotide cyclase"/>
    <property type="match status" value="1"/>
</dbReference>
<protein>
    <recommendedName>
        <fullName evidence="1">diguanylate cyclase</fullName>
        <ecNumber evidence="1">2.7.7.65</ecNumber>
    </recommendedName>
</protein>
<dbReference type="AlphaFoldDB" id="A0A1M5VSM6"/>
<dbReference type="Proteomes" id="UP000184268">
    <property type="component" value="Unassembled WGS sequence"/>
</dbReference>
<dbReference type="SMART" id="SM00267">
    <property type="entry name" value="GGDEF"/>
    <property type="match status" value="1"/>
</dbReference>
<dbReference type="GO" id="GO:0052621">
    <property type="term" value="F:diguanylate cyclase activity"/>
    <property type="evidence" value="ECO:0007669"/>
    <property type="project" value="UniProtKB-EC"/>
</dbReference>
<proteinExistence type="predicted"/>
<dbReference type="InterPro" id="IPR000160">
    <property type="entry name" value="GGDEF_dom"/>
</dbReference>
<dbReference type="PANTHER" id="PTHR45138">
    <property type="entry name" value="REGULATORY COMPONENTS OF SENSORY TRANSDUCTION SYSTEM"/>
    <property type="match status" value="1"/>
</dbReference>
<feature type="transmembrane region" description="Helical" evidence="3">
    <location>
        <begin position="255"/>
        <end position="273"/>
    </location>
</feature>
<dbReference type="EMBL" id="FQXG01000004">
    <property type="protein sequence ID" value="SHH77984.1"/>
    <property type="molecule type" value="Genomic_DNA"/>
</dbReference>
<sequence>MTLRQVSLVTTLLVVLILLFCYWLVRNAVVLPYVEQQVLAAQRHEINRVQFHLDGRIRQLETVTQELARSDAIIDALAGRTLPPLLTVDIPLLDGVYLFNSALELVSAQHAGDSVSNFLDSQEAYRRARLMPILHPQQPRVRSGLLKLGDKLDFYAAATICRESAEDCGYGYLMLTKGIDEGLGDLLKEGSGLSIEYRAATLADQNLEPMEHPERLSRPMRVRSLLLSDALGQPSVVLTLRHKARPPEAIGKLEWGVYGIIALVGAIVALVQYKILVRPMERGVATIRAMERHQQFRSVNSRAELLEFHQLAKVFNGLMRMLASQEEKMANLTRTDSLTGLPNRRALDDFLDEEWRRLQRHRRGLAILLLDIEQLHQFNEARGYGQGDQALLKLARVLRSLSRRGGEVAARYGGDEFALALTEMDQATLEKLVRAIRTKLAAQALFTEGGLRVNIGAAMIAPGLAPEGLTLTLVDLFAHAEQALYEAKQGQGWALWQPEPQPLEL</sequence>
<feature type="transmembrane region" description="Helical" evidence="3">
    <location>
        <begin position="7"/>
        <end position="25"/>
    </location>
</feature>
<dbReference type="PROSITE" id="PS50887">
    <property type="entry name" value="GGDEF"/>
    <property type="match status" value="1"/>
</dbReference>
<dbReference type="NCBIfam" id="TIGR00254">
    <property type="entry name" value="GGDEF"/>
    <property type="match status" value="1"/>
</dbReference>